<feature type="compositionally biased region" description="Gly residues" evidence="5">
    <location>
        <begin position="915"/>
        <end position="927"/>
    </location>
</feature>
<dbReference type="Proteomes" id="UP001143480">
    <property type="component" value="Unassembled WGS sequence"/>
</dbReference>
<accession>A0A9W6KEX9</accession>
<keyword evidence="1" id="KW-1003">Cell membrane</keyword>
<feature type="compositionally biased region" description="Low complexity" evidence="5">
    <location>
        <begin position="976"/>
        <end position="1006"/>
    </location>
</feature>
<feature type="region of interest" description="Disordered" evidence="5">
    <location>
        <begin position="900"/>
        <end position="929"/>
    </location>
</feature>
<evidence type="ECO:0000256" key="6">
    <source>
        <dbReference type="SAM" id="Phobius"/>
    </source>
</evidence>
<reference evidence="7" key="2">
    <citation type="submission" date="2023-01" db="EMBL/GenBank/DDBJ databases">
        <authorList>
            <person name="Sun Q."/>
            <person name="Evtushenko L."/>
        </authorList>
    </citation>
    <scope>NUCLEOTIDE SEQUENCE</scope>
    <source>
        <strain evidence="7">VKM Ac-1321</strain>
    </source>
</reference>
<dbReference type="EMBL" id="BSFP01000006">
    <property type="protein sequence ID" value="GLL00048.1"/>
    <property type="molecule type" value="Genomic_DNA"/>
</dbReference>
<feature type="region of interest" description="Disordered" evidence="5">
    <location>
        <begin position="973"/>
        <end position="1006"/>
    </location>
</feature>
<evidence type="ECO:0000313" key="8">
    <source>
        <dbReference type="Proteomes" id="UP001143480"/>
    </source>
</evidence>
<dbReference type="GO" id="GO:0005576">
    <property type="term" value="C:extracellular region"/>
    <property type="evidence" value="ECO:0007669"/>
    <property type="project" value="TreeGrafter"/>
</dbReference>
<evidence type="ECO:0000256" key="2">
    <source>
        <dbReference type="ARBA" id="ARBA00022692"/>
    </source>
</evidence>
<comment type="caution">
    <text evidence="7">The sequence shown here is derived from an EMBL/GenBank/DDBJ whole genome shotgun (WGS) entry which is preliminary data.</text>
</comment>
<dbReference type="InterPro" id="IPR005372">
    <property type="entry name" value="UPF0182"/>
</dbReference>
<feature type="transmembrane region" description="Helical" evidence="6">
    <location>
        <begin position="104"/>
        <end position="127"/>
    </location>
</feature>
<gene>
    <name evidence="7" type="ORF">GCM10017581_017880</name>
</gene>
<feature type="transmembrane region" description="Helical" evidence="6">
    <location>
        <begin position="211"/>
        <end position="228"/>
    </location>
</feature>
<sequence length="1006" mass="110426">MVMRNPMTRVSRRGRVTIAVLVVVFLLFTLFDRVVGAWADYLWFSEVKYTQVFTGVLTTRIWMFLIFGVTVGLVIAGNLYLAYRTRPLLRPHSAEQHALDRYRLFLLPHMTGWIILVAGLIGLFSGLSAQGHWQEWMLFSNSTPFNQTDPQFHVDLSFYVFEYPFWRYILGVAFTAVVFSLIGALALHYLFGGVRLQGAGERMTAAARAHLSTLVAVFVLLKAAAYFLDRRGLLLDKFPTQDLYGAGYTNINALLPAKEILAWISIVVAIAILVFSNAFMRNLVWPGLALGLLALSAVAVGGIYPAAVQSFTVKPSQLQKESPYFQYSINATREAYGLKDVQTVPYAADNTNPPASLTNGTDPTVNNIRLLDPAVVGDTYTQQQQVRGFYEFNPKLDIDRYTLKGKDGKDRTQDYIVGAREIRYDQLQQNNWQNRHSVYTHGYGFVAAPAAQVVCGGQPFYVSGFLSDNTKPDSQAGEQCASPTDQIPVTHPQIYYGEQMGDVYAVTGKAKASDRDAEFDRPTGGAGNQDQYSTYDGSGGVAVDNFWRRLLFSAYFRETNFLLSGVLNDKSKVLYVRDPETRVRNIAPFLTLDSDPYPAVVDGKILWIIDGYTTAATYPYSQKLDWNTAIQDSSTGGRVFPEPRQDVNYLRNSVKATVDAYTGEVKLYAFDEADPVLKTWNKAFGGKLVQPRSAISESLMNHLRYPEDQFKVQRDLLSRFHVTSPEGFFSGQDFWEVPKDPANSTADQPPYYLVAQLPGQNDSRFQLTAAMAPRKRGNLAALMSASYVNGQPKFEVLELPANTAIQGPNQTHSSMTSIADARRELTQFSSQNSDVFYGNLLSLPVANGMLYVEPIYLKAKNETAFPRLQKVLVAYGPKYMAYADTLEAGLEQLVKQVTGQAPVPQTENPGTDQNQGGGATTGTGGGTPQVQDAVAAINKALADLKAAQVSGDPEAYGKALKALQDAVARYQDAVKAATPAPSGSPSPGASGSPSVSGSPSAQPSSG</sequence>
<dbReference type="PANTHER" id="PTHR39344">
    <property type="entry name" value="UPF0182 PROTEIN SLL1060"/>
    <property type="match status" value="1"/>
</dbReference>
<proteinExistence type="predicted"/>
<feature type="compositionally biased region" description="Polar residues" evidence="5">
    <location>
        <begin position="900"/>
        <end position="914"/>
    </location>
</feature>
<feature type="transmembrane region" description="Helical" evidence="6">
    <location>
        <begin position="260"/>
        <end position="280"/>
    </location>
</feature>
<evidence type="ECO:0000313" key="7">
    <source>
        <dbReference type="EMBL" id="GLL00048.1"/>
    </source>
</evidence>
<keyword evidence="3 6" id="KW-1133">Transmembrane helix</keyword>
<evidence type="ECO:0000256" key="5">
    <source>
        <dbReference type="SAM" id="MobiDB-lite"/>
    </source>
</evidence>
<feature type="region of interest" description="Disordered" evidence="5">
    <location>
        <begin position="514"/>
        <end position="533"/>
    </location>
</feature>
<evidence type="ECO:0000256" key="3">
    <source>
        <dbReference type="ARBA" id="ARBA00022989"/>
    </source>
</evidence>
<evidence type="ECO:0000256" key="1">
    <source>
        <dbReference type="ARBA" id="ARBA00022475"/>
    </source>
</evidence>
<feature type="transmembrane region" description="Helical" evidence="6">
    <location>
        <begin position="165"/>
        <end position="191"/>
    </location>
</feature>
<dbReference type="GO" id="GO:0016020">
    <property type="term" value="C:membrane"/>
    <property type="evidence" value="ECO:0007669"/>
    <property type="project" value="InterPro"/>
</dbReference>
<name>A0A9W6KEX9_9ACTN</name>
<protein>
    <submittedName>
        <fullName evidence="7">UPF0182 protein</fullName>
    </submittedName>
</protein>
<dbReference type="Pfam" id="PF03699">
    <property type="entry name" value="UPF0182"/>
    <property type="match status" value="1"/>
</dbReference>
<organism evidence="7 8">
    <name type="scientific">Dactylosporangium matsuzakiense</name>
    <dbReference type="NCBI Taxonomy" id="53360"/>
    <lineage>
        <taxon>Bacteria</taxon>
        <taxon>Bacillati</taxon>
        <taxon>Actinomycetota</taxon>
        <taxon>Actinomycetes</taxon>
        <taxon>Micromonosporales</taxon>
        <taxon>Micromonosporaceae</taxon>
        <taxon>Dactylosporangium</taxon>
    </lineage>
</organism>
<dbReference type="AlphaFoldDB" id="A0A9W6KEX9"/>
<reference evidence="7" key="1">
    <citation type="journal article" date="2014" name="Int. J. Syst. Evol. Microbiol.">
        <title>Complete genome sequence of Corynebacterium casei LMG S-19264T (=DSM 44701T), isolated from a smear-ripened cheese.</title>
        <authorList>
            <consortium name="US DOE Joint Genome Institute (JGI-PGF)"/>
            <person name="Walter F."/>
            <person name="Albersmeier A."/>
            <person name="Kalinowski J."/>
            <person name="Ruckert C."/>
        </authorList>
    </citation>
    <scope>NUCLEOTIDE SEQUENCE</scope>
    <source>
        <strain evidence="7">VKM Ac-1321</strain>
    </source>
</reference>
<feature type="transmembrane region" description="Helical" evidence="6">
    <location>
        <begin position="287"/>
        <end position="307"/>
    </location>
</feature>
<keyword evidence="2 6" id="KW-0812">Transmembrane</keyword>
<keyword evidence="8" id="KW-1185">Reference proteome</keyword>
<keyword evidence="4 6" id="KW-0472">Membrane</keyword>
<dbReference type="PANTHER" id="PTHR39344:SF1">
    <property type="entry name" value="UPF0182 PROTEIN SLL1060"/>
    <property type="match status" value="1"/>
</dbReference>
<feature type="transmembrane region" description="Helical" evidence="6">
    <location>
        <begin position="60"/>
        <end position="83"/>
    </location>
</feature>
<evidence type="ECO:0000256" key="4">
    <source>
        <dbReference type="ARBA" id="ARBA00023136"/>
    </source>
</evidence>